<accession>A0AAW5HWP8</accession>
<proteinExistence type="predicted"/>
<keyword evidence="1" id="KW-0812">Transmembrane</keyword>
<comment type="caution">
    <text evidence="4">The sequence shown here is derived from an EMBL/GenBank/DDBJ whole genome shotgun (WGS) entry which is preliminary data.</text>
</comment>
<dbReference type="InterPro" id="IPR044055">
    <property type="entry name" value="RibLong"/>
</dbReference>
<feature type="domain" description="Long Rib" evidence="3">
    <location>
        <begin position="551"/>
        <end position="610"/>
    </location>
</feature>
<evidence type="ECO:0000313" key="4">
    <source>
        <dbReference type="EMBL" id="MCO6394181.1"/>
    </source>
</evidence>
<feature type="signal peptide" evidence="2">
    <location>
        <begin position="1"/>
        <end position="32"/>
    </location>
</feature>
<dbReference type="NCBIfam" id="NF038186">
    <property type="entry name" value="YPDG_rpt"/>
    <property type="match status" value="1"/>
</dbReference>
<keyword evidence="1" id="KW-0472">Membrane</keyword>
<dbReference type="AlphaFoldDB" id="A0AAW5HWP8"/>
<protein>
    <submittedName>
        <fullName evidence="4">YPDG domain-containing protein</fullName>
    </submittedName>
</protein>
<evidence type="ECO:0000256" key="2">
    <source>
        <dbReference type="SAM" id="SignalP"/>
    </source>
</evidence>
<evidence type="ECO:0000313" key="5">
    <source>
        <dbReference type="Proteomes" id="UP001205920"/>
    </source>
</evidence>
<name>A0AAW5HWP8_9CORY</name>
<reference evidence="4 5" key="1">
    <citation type="submission" date="2021-01" db="EMBL/GenBank/DDBJ databases">
        <title>Identification and Characterization of Corynebacterium sp.</title>
        <authorList>
            <person name="Luo Q."/>
            <person name="Qu P."/>
            <person name="Chen Q."/>
        </authorList>
    </citation>
    <scope>NUCLEOTIDE SEQUENCE [LARGE SCALE GENOMIC DNA]</scope>
    <source>
        <strain evidence="4 5">MC-18</strain>
    </source>
</reference>
<sequence>MRRGKCKTGLAVAAATSIMLVSAGIAPTYAHAEQDSPEVIDEVAVDTSNSLGFEELPEGKAKRSYLFLDTDGSPLQDTEVRFVSQDGKTSHVARTSENGAVAFIVDPGSYRYQIYGGKDPEKPRFISGWITVKEDTFIITSLKLPAEQTIFYTWPKIDLKPGERKVVMPNEENETGTEFEKIGGTPEWVTVYRDGTVEVAPLETTKAGVYTVKIRASNAPDFAVRIELQESASGADRYAFKYPTSYVRPGSVGSSITPSLTLRKDGYDFINQPVPRGTTFETSYPEATIDKNTGEVKYVASRGTKVGETVKIPVTVTMPDGSQLKTDAAFEVIPPLLKTVTDISYDDARVAPGGKFVADLNSREPLPVGTEFRWDARKNADLRGWNVAVDSATGVVEAVVPEGVEDKDYNLHILASYTDGSREYVTLPVHIVNQLSPEELEAHKLRYAQQIVTPGKAFTAEPEGDPVYGSVFSIENDGGIPITIDRATGRVTAKIPADTEADSTYTAKLRVDFPGGHQIIELKATANSLARKNTVDYAVQEGFAKPKDQFSGVHYGLPKSYKNQDANVDINPETGEVRATVPRSQKPKEINVPVVVTWEDGSQQLIDLHVVPKQTATQKELNWERVWWIVPFMIAAEGLGVLLFWLWDSNKHVPPFNAVTHALKNAGFDVSG</sequence>
<dbReference type="EMBL" id="JAEUWV010000003">
    <property type="protein sequence ID" value="MCO6394181.1"/>
    <property type="molecule type" value="Genomic_DNA"/>
</dbReference>
<feature type="chain" id="PRO_5043487470" evidence="2">
    <location>
        <begin position="33"/>
        <end position="672"/>
    </location>
</feature>
<keyword evidence="1" id="KW-1133">Transmembrane helix</keyword>
<gene>
    <name evidence="4" type="ORF">JMN37_04165</name>
</gene>
<evidence type="ECO:0000256" key="1">
    <source>
        <dbReference type="SAM" id="Phobius"/>
    </source>
</evidence>
<organism evidence="4 5">
    <name type="scientific">Corynebacterium lipophilum</name>
    <dbReference type="NCBI Taxonomy" id="2804918"/>
    <lineage>
        <taxon>Bacteria</taxon>
        <taxon>Bacillati</taxon>
        <taxon>Actinomycetota</taxon>
        <taxon>Actinomycetes</taxon>
        <taxon>Mycobacteriales</taxon>
        <taxon>Corynebacteriaceae</taxon>
        <taxon>Corynebacterium</taxon>
    </lineage>
</organism>
<feature type="domain" description="Long Rib" evidence="3">
    <location>
        <begin position="235"/>
        <end position="332"/>
    </location>
</feature>
<dbReference type="Pfam" id="PF18957">
    <property type="entry name" value="RibLong"/>
    <property type="match status" value="3"/>
</dbReference>
<evidence type="ECO:0000259" key="3">
    <source>
        <dbReference type="Pfam" id="PF18957"/>
    </source>
</evidence>
<dbReference type="RefSeq" id="WP_252931108.1">
    <property type="nucleotide sequence ID" value="NZ_JAEUWV010000003.1"/>
</dbReference>
<dbReference type="Proteomes" id="UP001205920">
    <property type="component" value="Unassembled WGS sequence"/>
</dbReference>
<feature type="domain" description="Long Rib" evidence="3">
    <location>
        <begin position="343"/>
        <end position="431"/>
    </location>
</feature>
<keyword evidence="5" id="KW-1185">Reference proteome</keyword>
<feature type="transmembrane region" description="Helical" evidence="1">
    <location>
        <begin position="626"/>
        <end position="647"/>
    </location>
</feature>
<keyword evidence="2" id="KW-0732">Signal</keyword>